<evidence type="ECO:0000313" key="3">
    <source>
        <dbReference type="WBParaSite" id="SSTP_0000434200.1"/>
    </source>
</evidence>
<dbReference type="STRING" id="6248.A0A0K0E4C3"/>
<sequence length="602" mass="65112">MKFQLITILLLKSLTSINGQVQCCYQRVLITPASSMYVNIVPQTIKTPVENQRDQPIYQNPYNYPVSGQGINNNKIITGPGPVITSTQTPSTTSTSFGMVNAVPWNGNQNYYANETTLNQIYRDPELNEQNLNRGVNNTSQGTTQNINQYYQGVNSGWVNTNTNTTTNNSNNLPIESVANNNSNWTASYTQDGNINNTSDITTNEFSDSGYIQVSGEVGANDLTTNGQVVGVQTNYQGTTVNMPQSGQNQGIQSQTTGIYHNPNTNYLSSTQSNILSPSQEMESVSYTSSNNDFTTNPQVNLLPIYTGNPINNQENTINSNQQVTSQTNQQPYFENSPSTQSTLSYINNNNNNNYPSTTQSSNLGIIGAGIGAGVAGIVAGGNAIGDGISNITNFATNTTVFNPSTSPFSDADTAPITHDTDYKYSDSGYITVGVTDDNGTISNQSGNSNVVNSNVNNESNINLSTQGTTIYQVTGNQGIFSQSTESLQNELRLSTESGQYNQETSTTSNFNQQSTMNQENIYSGSTSNNINIETTDRLNEIIDNTSTSSTLLRDSTNNDGTNSIQNDATITDTTTEHQNSGAKITGLILPFALILHFLIFN</sequence>
<evidence type="ECO:0000256" key="1">
    <source>
        <dbReference type="SAM" id="SignalP"/>
    </source>
</evidence>
<proteinExistence type="predicted"/>
<protein>
    <submittedName>
        <fullName evidence="3">DUF4774 domain-containing protein</fullName>
    </submittedName>
</protein>
<name>A0A0K0E4C3_STRER</name>
<feature type="signal peptide" evidence="1">
    <location>
        <begin position="1"/>
        <end position="19"/>
    </location>
</feature>
<dbReference type="Proteomes" id="UP000035681">
    <property type="component" value="Unplaced"/>
</dbReference>
<reference evidence="3" key="1">
    <citation type="submission" date="2015-08" db="UniProtKB">
        <authorList>
            <consortium name="WormBaseParasite"/>
        </authorList>
    </citation>
    <scope>IDENTIFICATION</scope>
</reference>
<keyword evidence="2" id="KW-1185">Reference proteome</keyword>
<dbReference type="WBParaSite" id="TCONS_00014920.p1">
    <property type="protein sequence ID" value="TCONS_00014920.p1"/>
    <property type="gene ID" value="XLOC_010128"/>
</dbReference>
<organism evidence="3">
    <name type="scientific">Strongyloides stercoralis</name>
    <name type="common">Threadworm</name>
    <dbReference type="NCBI Taxonomy" id="6248"/>
    <lineage>
        <taxon>Eukaryota</taxon>
        <taxon>Metazoa</taxon>
        <taxon>Ecdysozoa</taxon>
        <taxon>Nematoda</taxon>
        <taxon>Chromadorea</taxon>
        <taxon>Rhabditida</taxon>
        <taxon>Tylenchina</taxon>
        <taxon>Panagrolaimomorpha</taxon>
        <taxon>Strongyloidoidea</taxon>
        <taxon>Strongyloididae</taxon>
        <taxon>Strongyloides</taxon>
    </lineage>
</organism>
<accession>A0A0K0E4C3</accession>
<feature type="chain" id="PRO_5005327427" evidence="1">
    <location>
        <begin position="20"/>
        <end position="602"/>
    </location>
</feature>
<dbReference type="AlphaFoldDB" id="A0A0K0E4C3"/>
<dbReference type="WBParaSite" id="SSTP_0000434200.1">
    <property type="protein sequence ID" value="SSTP_0000434200.1"/>
    <property type="gene ID" value="SSTP_0000434200"/>
</dbReference>
<keyword evidence="1" id="KW-0732">Signal</keyword>
<evidence type="ECO:0000313" key="2">
    <source>
        <dbReference type="Proteomes" id="UP000035681"/>
    </source>
</evidence>